<protein>
    <submittedName>
        <fullName evidence="1">Uncharacterized protein</fullName>
    </submittedName>
</protein>
<dbReference type="STRING" id="314230.DSM3645_15330"/>
<evidence type="ECO:0000313" key="2">
    <source>
        <dbReference type="Proteomes" id="UP000004358"/>
    </source>
</evidence>
<accession>A3ZZB0</accession>
<proteinExistence type="predicted"/>
<reference evidence="1 2" key="1">
    <citation type="submission" date="2006-02" db="EMBL/GenBank/DDBJ databases">
        <authorList>
            <person name="Amann R."/>
            <person name="Ferriera S."/>
            <person name="Johnson J."/>
            <person name="Kravitz S."/>
            <person name="Halpern A."/>
            <person name="Remington K."/>
            <person name="Beeson K."/>
            <person name="Tran B."/>
            <person name="Rogers Y.-H."/>
            <person name="Friedman R."/>
            <person name="Venter J.C."/>
        </authorList>
    </citation>
    <scope>NUCLEOTIDE SEQUENCE [LARGE SCALE GENOMIC DNA]</scope>
    <source>
        <strain evidence="1 2">DSM 3645</strain>
    </source>
</reference>
<sequence length="36" mass="3873">MRTLSFVATVSLLLAPLSLIAADKQPNVILIMADDM</sequence>
<dbReference type="EMBL" id="AANZ01000023">
    <property type="protein sequence ID" value="EAQ78161.1"/>
    <property type="molecule type" value="Genomic_DNA"/>
</dbReference>
<organism evidence="1 2">
    <name type="scientific">Blastopirellula marina DSM 3645</name>
    <dbReference type="NCBI Taxonomy" id="314230"/>
    <lineage>
        <taxon>Bacteria</taxon>
        <taxon>Pseudomonadati</taxon>
        <taxon>Planctomycetota</taxon>
        <taxon>Planctomycetia</taxon>
        <taxon>Pirellulales</taxon>
        <taxon>Pirellulaceae</taxon>
        <taxon>Blastopirellula</taxon>
    </lineage>
</organism>
<evidence type="ECO:0000313" key="1">
    <source>
        <dbReference type="EMBL" id="EAQ78161.1"/>
    </source>
</evidence>
<dbReference type="Proteomes" id="UP000004358">
    <property type="component" value="Unassembled WGS sequence"/>
</dbReference>
<gene>
    <name evidence="1" type="ORF">DSM3645_15330</name>
</gene>
<dbReference type="HOGENOM" id="CLU_3354853_0_0_0"/>
<dbReference type="AlphaFoldDB" id="A3ZZB0"/>
<name>A3ZZB0_9BACT</name>
<comment type="caution">
    <text evidence="1">The sequence shown here is derived from an EMBL/GenBank/DDBJ whole genome shotgun (WGS) entry which is preliminary data.</text>
</comment>